<accession>A0A0F9SLW2</accession>
<sequence>MNYIARYIIIPSSLIFNECGPQSAGSQGWDENRMAKRKVAAQNYIDTLNRRNGFYDKLEKNILEEGIRNPVLVTAGWCPVSKIPKLPPEMQEDHSKILVCHSSGGSRLWAAQKHNLDVPCIVSDFINRFPEGKILNTEQDVLNCHKDKPRKIIMGGHGVFVTDLPQIHMEENE</sequence>
<evidence type="ECO:0000313" key="1">
    <source>
        <dbReference type="EMBL" id="KKN37866.1"/>
    </source>
</evidence>
<organism evidence="1">
    <name type="scientific">marine sediment metagenome</name>
    <dbReference type="NCBI Taxonomy" id="412755"/>
    <lineage>
        <taxon>unclassified sequences</taxon>
        <taxon>metagenomes</taxon>
        <taxon>ecological metagenomes</taxon>
    </lineage>
</organism>
<proteinExistence type="predicted"/>
<protein>
    <submittedName>
        <fullName evidence="1">Uncharacterized protein</fullName>
    </submittedName>
</protein>
<name>A0A0F9SLW2_9ZZZZ</name>
<reference evidence="1" key="1">
    <citation type="journal article" date="2015" name="Nature">
        <title>Complex archaea that bridge the gap between prokaryotes and eukaryotes.</title>
        <authorList>
            <person name="Spang A."/>
            <person name="Saw J.H."/>
            <person name="Jorgensen S.L."/>
            <person name="Zaremba-Niedzwiedzka K."/>
            <person name="Martijn J."/>
            <person name="Lind A.E."/>
            <person name="van Eijk R."/>
            <person name="Schleper C."/>
            <person name="Guy L."/>
            <person name="Ettema T.J."/>
        </authorList>
    </citation>
    <scope>NUCLEOTIDE SEQUENCE</scope>
</reference>
<dbReference type="EMBL" id="LAZR01001865">
    <property type="protein sequence ID" value="KKN37866.1"/>
    <property type="molecule type" value="Genomic_DNA"/>
</dbReference>
<dbReference type="AlphaFoldDB" id="A0A0F9SLW2"/>
<gene>
    <name evidence="1" type="ORF">LCGC14_0759080</name>
</gene>
<comment type="caution">
    <text evidence="1">The sequence shown here is derived from an EMBL/GenBank/DDBJ whole genome shotgun (WGS) entry which is preliminary data.</text>
</comment>